<dbReference type="InterPro" id="IPR013762">
    <property type="entry name" value="Integrase-like_cat_sf"/>
</dbReference>
<comment type="similarity">
    <text evidence="1">Belongs to the 'phage' integrase family.</text>
</comment>
<evidence type="ECO:0000313" key="7">
    <source>
        <dbReference type="Proteomes" id="UP000428330"/>
    </source>
</evidence>
<evidence type="ECO:0000256" key="4">
    <source>
        <dbReference type="SAM" id="MobiDB-lite"/>
    </source>
</evidence>
<evidence type="ECO:0000259" key="5">
    <source>
        <dbReference type="Pfam" id="PF00589"/>
    </source>
</evidence>
<dbReference type="SUPFAM" id="SSF56349">
    <property type="entry name" value="DNA breaking-rejoining enzymes"/>
    <property type="match status" value="1"/>
</dbReference>
<dbReference type="EMBL" id="CP034348">
    <property type="protein sequence ID" value="QGY00192.1"/>
    <property type="molecule type" value="Genomic_DNA"/>
</dbReference>
<feature type="compositionally biased region" description="Basic and acidic residues" evidence="4">
    <location>
        <begin position="339"/>
        <end position="350"/>
    </location>
</feature>
<keyword evidence="3" id="KW-0233">DNA recombination</keyword>
<dbReference type="GO" id="GO:0006310">
    <property type="term" value="P:DNA recombination"/>
    <property type="evidence" value="ECO:0007669"/>
    <property type="project" value="UniProtKB-KW"/>
</dbReference>
<evidence type="ECO:0000256" key="2">
    <source>
        <dbReference type="ARBA" id="ARBA00022908"/>
    </source>
</evidence>
<feature type="domain" description="Tyr recombinase" evidence="5">
    <location>
        <begin position="247"/>
        <end position="326"/>
    </location>
</feature>
<dbReference type="GO" id="GO:0003677">
    <property type="term" value="F:DNA binding"/>
    <property type="evidence" value="ECO:0007669"/>
    <property type="project" value="InterPro"/>
</dbReference>
<name>A0A6I6IX76_9RHOB</name>
<feature type="region of interest" description="Disordered" evidence="4">
    <location>
        <begin position="315"/>
        <end position="350"/>
    </location>
</feature>
<dbReference type="RefSeq" id="WP_157708872.1">
    <property type="nucleotide sequence ID" value="NZ_CP034348.1"/>
</dbReference>
<keyword evidence="2" id="KW-0229">DNA integration</keyword>
<dbReference type="InterPro" id="IPR038488">
    <property type="entry name" value="Integrase_DNA-bd_sf"/>
</dbReference>
<dbReference type="Pfam" id="PF00589">
    <property type="entry name" value="Phage_integrase"/>
    <property type="match status" value="1"/>
</dbReference>
<organism evidence="6 7">
    <name type="scientific">Roseovarius faecimaris</name>
    <dbReference type="NCBI Taxonomy" id="2494550"/>
    <lineage>
        <taxon>Bacteria</taxon>
        <taxon>Pseudomonadati</taxon>
        <taxon>Pseudomonadota</taxon>
        <taxon>Alphaproteobacteria</taxon>
        <taxon>Rhodobacterales</taxon>
        <taxon>Roseobacteraceae</taxon>
        <taxon>Roseovarius</taxon>
    </lineage>
</organism>
<reference evidence="7" key="1">
    <citation type="submission" date="2018-12" db="EMBL/GenBank/DDBJ databases">
        <title>Complete genome sequence of Roseovarius sp. MME-070.</title>
        <authorList>
            <person name="Nam Y.-D."/>
            <person name="Kang J."/>
            <person name="Chung W.-H."/>
            <person name="Park Y.S."/>
        </authorList>
    </citation>
    <scope>NUCLEOTIDE SEQUENCE [LARGE SCALE GENOMIC DNA]</scope>
    <source>
        <strain evidence="7">MME-070</strain>
    </source>
</reference>
<evidence type="ECO:0000313" key="6">
    <source>
        <dbReference type="EMBL" id="QGY00192.1"/>
    </source>
</evidence>
<dbReference type="Gene3D" id="1.10.443.10">
    <property type="entry name" value="Intergrase catalytic core"/>
    <property type="match status" value="1"/>
</dbReference>
<keyword evidence="7" id="KW-1185">Reference proteome</keyword>
<protein>
    <recommendedName>
        <fullName evidence="5">Tyr recombinase domain-containing protein</fullName>
    </recommendedName>
</protein>
<dbReference type="Gene3D" id="3.30.160.390">
    <property type="entry name" value="Integrase, DNA-binding domain"/>
    <property type="match status" value="1"/>
</dbReference>
<dbReference type="GO" id="GO:0015074">
    <property type="term" value="P:DNA integration"/>
    <property type="evidence" value="ECO:0007669"/>
    <property type="project" value="UniProtKB-KW"/>
</dbReference>
<dbReference type="PANTHER" id="PTHR30629">
    <property type="entry name" value="PROPHAGE INTEGRASE"/>
    <property type="match status" value="1"/>
</dbReference>
<dbReference type="PANTHER" id="PTHR30629:SF2">
    <property type="entry name" value="PROPHAGE INTEGRASE INTS-RELATED"/>
    <property type="match status" value="1"/>
</dbReference>
<dbReference type="OrthoDB" id="7222937at2"/>
<dbReference type="Proteomes" id="UP000428330">
    <property type="component" value="Chromosome"/>
</dbReference>
<accession>A0A6I6IX76</accession>
<dbReference type="InterPro" id="IPR011010">
    <property type="entry name" value="DNA_brk_join_enz"/>
</dbReference>
<dbReference type="KEGG" id="rom:EI983_18750"/>
<dbReference type="AlphaFoldDB" id="A0A6I6IX76"/>
<dbReference type="InterPro" id="IPR050808">
    <property type="entry name" value="Phage_Integrase"/>
</dbReference>
<proteinExistence type="inferred from homology"/>
<gene>
    <name evidence="6" type="ORF">EI983_18750</name>
</gene>
<evidence type="ECO:0000256" key="1">
    <source>
        <dbReference type="ARBA" id="ARBA00008857"/>
    </source>
</evidence>
<evidence type="ECO:0000256" key="3">
    <source>
        <dbReference type="ARBA" id="ARBA00023172"/>
    </source>
</evidence>
<sequence>MNKKLNMQTLARLEPAQTGQYIVRDDKLPGFFAVVGKKAITFTVQVDVRKADGRRGTRKLALGRYPEMTAEEARRLAAAAKVDILRAEPMRSGRPSYTLGSGWAALRELMVAKVEAGERSPWTLENYDRAFAHVRDWADKPLAELSDRSDLVQARFRAISRGDTIESNLKGGKGTANLVAGFIGRVYRYVRDSGLQKDLPGYIPSLAVKEEVHRLPRRKRALSAKDLPGWYAQLRALPNPVRQEFHLFNLLTGSRQTQLKELRWEDVDFEAGTVHFPKPKGGTERAYTIPMSDAMADCLRRAKAAGEMLNPRSAHEWVFPSDPSRSNGRADGGDPSPHMVEHKEERDKLSHWGSDLRRTYKTLSKEAGMPEFIADLFQNHAQGGVSRGYNVREAMGGDFLADMQEKMSAFLMERLTDAPFMPGESQQENFVKNVEK</sequence>
<dbReference type="InterPro" id="IPR002104">
    <property type="entry name" value="Integrase_catalytic"/>
</dbReference>